<comment type="caution">
    <text evidence="1">The sequence shown here is derived from an EMBL/GenBank/DDBJ whole genome shotgun (WGS) entry which is preliminary data.</text>
</comment>
<evidence type="ECO:0000313" key="2">
    <source>
        <dbReference type="Proteomes" id="UP000241848"/>
    </source>
</evidence>
<protein>
    <recommendedName>
        <fullName evidence="3">Exo-alpha-sialidase</fullName>
    </recommendedName>
</protein>
<dbReference type="AlphaFoldDB" id="A0A2T2WK02"/>
<reference evidence="1 2" key="1">
    <citation type="journal article" date="2014" name="BMC Genomics">
        <title>Comparison of environmental and isolate Sulfobacillus genomes reveals diverse carbon, sulfur, nitrogen, and hydrogen metabolisms.</title>
        <authorList>
            <person name="Justice N.B."/>
            <person name="Norman A."/>
            <person name="Brown C.T."/>
            <person name="Singh A."/>
            <person name="Thomas B.C."/>
            <person name="Banfield J.F."/>
        </authorList>
    </citation>
    <scope>NUCLEOTIDE SEQUENCE [LARGE SCALE GENOMIC DNA]</scope>
    <source>
        <strain evidence="1">AMDSBA3</strain>
    </source>
</reference>
<sequence>MQLTQSANGAIKGSFQVPAGVESGEILKTGKNFLALSYQFLRNGQSITFATTPFTILAPKTWHSLGRFQPLSVTSNQSSNTFNEPTPVSVGHGIIAVETTPGTLWLRVDKKWKAVHTQPLAALAQSSGYPVLVGGNEEPALTSVTMVEGYPQSLFVAVQAASQKYGGSIPPIYNTPYYSMNLGASWNSVPIPDGYTAGDFGGYITQGHTVIAYFSAGTHWTAESSRNGGKSWVDASALPKPQDGLALQLGPMQNGNFGQMGAGEYQTVLRLNHHGKWVTAATFSNMVGTTTLAILSSSKALLLEPDGAYPLQYTSNAGKTWTYVALPQIPQAQAGSQTTRMLGNGDILEQATVNHQTQPQWFVLKPGSKTWTKVPTSVIPANVFTISVNGTSVWWIQDDGSSTAAPTVLSVNENRLP</sequence>
<dbReference type="EMBL" id="PXYV01000015">
    <property type="protein sequence ID" value="PSR22563.1"/>
    <property type="molecule type" value="Genomic_DNA"/>
</dbReference>
<dbReference type="SUPFAM" id="SSF110296">
    <property type="entry name" value="Oligoxyloglucan reducing end-specific cellobiohydrolase"/>
    <property type="match status" value="1"/>
</dbReference>
<accession>A0A2T2WK02</accession>
<evidence type="ECO:0008006" key="3">
    <source>
        <dbReference type="Google" id="ProtNLM"/>
    </source>
</evidence>
<gene>
    <name evidence="1" type="ORF">C7B45_06465</name>
</gene>
<organism evidence="1 2">
    <name type="scientific">Sulfobacillus acidophilus</name>
    <dbReference type="NCBI Taxonomy" id="53633"/>
    <lineage>
        <taxon>Bacteria</taxon>
        <taxon>Bacillati</taxon>
        <taxon>Bacillota</taxon>
        <taxon>Clostridia</taxon>
        <taxon>Eubacteriales</taxon>
        <taxon>Clostridiales Family XVII. Incertae Sedis</taxon>
        <taxon>Sulfobacillus</taxon>
    </lineage>
</organism>
<evidence type="ECO:0000313" key="1">
    <source>
        <dbReference type="EMBL" id="PSR22563.1"/>
    </source>
</evidence>
<dbReference type="Proteomes" id="UP000241848">
    <property type="component" value="Unassembled WGS sequence"/>
</dbReference>
<proteinExistence type="predicted"/>
<name>A0A2T2WK02_9FIRM</name>